<dbReference type="PANTHER" id="PTHR25462">
    <property type="entry name" value="BONUS, ISOFORM C-RELATED"/>
    <property type="match status" value="1"/>
</dbReference>
<dbReference type="Gene3D" id="3.30.160.60">
    <property type="entry name" value="Classic Zinc Finger"/>
    <property type="match status" value="1"/>
</dbReference>
<dbReference type="SUPFAM" id="SSF101898">
    <property type="entry name" value="NHL repeat"/>
    <property type="match status" value="1"/>
</dbReference>
<feature type="domain" description="B box-type" evidence="5">
    <location>
        <begin position="139"/>
        <end position="175"/>
    </location>
</feature>
<keyword evidence="1" id="KW-0677">Repeat</keyword>
<feature type="domain" description="B box-type" evidence="5">
    <location>
        <begin position="83"/>
        <end position="129"/>
    </location>
</feature>
<accession>A0A816STQ9</accession>
<comment type="caution">
    <text evidence="6">The sequence shown here is derived from an EMBL/GenBank/DDBJ whole genome shotgun (WGS) entry which is preliminary data.</text>
</comment>
<evidence type="ECO:0000256" key="4">
    <source>
        <dbReference type="SAM" id="Coils"/>
    </source>
</evidence>
<evidence type="ECO:0000256" key="2">
    <source>
        <dbReference type="PROSITE-ProRule" id="PRU00024"/>
    </source>
</evidence>
<sequence length="974" mass="111482">MVHELIGIKNNRVSLSQVSGITKELENLYSNFGEIATNIKGLMEHFQEKHKSQSKIESIGDMKCTSNYSLILMTNNYEEASSSSEIICLNCQSEEATLWCKKCDTSYCSVCFELAHSQPIWKTHAAIPIDDKPVVLVSCYEHPDEKLKFWCNECSTLVCRDCVIVNHQGHTCTIINDIAQEKANELEDSFSKAQLSLNRAMKELTDRRATDENDSIETITRTFDTIRMLIADCENELKTKINAIEKQNNDLIENLQLQLENKQEELNKQSRYFERLFSTNSYMKLLQGNPKMMNYLKATTQELNKLKMPIKTEYRIKGIDCLQESVVKVLQQLCIDDWKQAPLRSSAIVVHSNAKWIQNGLTVAGGNGQGNQINQLSNPRGLFVDDDQNIYIADQENHRIMEWKRNATSGRVVAGGNGPGRGARQLNNPYDVIIDKMTDSLIISDYSNKRVVRWPRRNGASGEAIISNICCIGLTIDDRGSLYVVDYGRHAVRRYRMDGTEEIVVAGGNGQGDSLDQLSDPWYVYVDRDRSVYVSDYSNHRVMKWEEDAKQGIIVAGVQSQGNGLTQLSYPYGVVVDQSGTVYVVDQGNNRIMAWKKGATEGRIIIGGNGKGGAANQFSCPWSLSFDRHETLSPPLPSQQHFYNVEQVKISLRRDIRALIDDIPFSIIQNSVRQLDPMRAPYTSLMGFMDVFISLTRNDNRKISQRDFLVRYGAAYIDSSVQLRTIDRFAQEYQSFEQAIGWYTRDSFVYRRANQALCSQNPDIIHKYRFLINDLMHHLDNLFETQKQDPPNEHNLTVYRRQATLDRDMAIEFVLVSTNGSDILSVLVVLNLDRTLLYIRPFASIEHLSVIPQEREVSISIGSIFRLHSVEFVESIQVWIIKMTLIEFDRDDIKSLRIYSAAHQVSLDIYRKEKSSIDDEDVAAPFFCAAIHYTIMVNEYEKLENNRTELIQQETDRLKENMEDIFKIYGKRKE</sequence>
<dbReference type="AlphaFoldDB" id="A0A816STQ9"/>
<dbReference type="GO" id="GO:0008270">
    <property type="term" value="F:zinc ion binding"/>
    <property type="evidence" value="ECO:0007669"/>
    <property type="project" value="UniProtKB-KW"/>
</dbReference>
<evidence type="ECO:0000256" key="3">
    <source>
        <dbReference type="PROSITE-ProRule" id="PRU00504"/>
    </source>
</evidence>
<evidence type="ECO:0000256" key="1">
    <source>
        <dbReference type="ARBA" id="ARBA00022737"/>
    </source>
</evidence>
<feature type="repeat" description="NHL" evidence="3">
    <location>
        <begin position="517"/>
        <end position="548"/>
    </location>
</feature>
<dbReference type="Pfam" id="PF01436">
    <property type="entry name" value="NHL"/>
    <property type="match status" value="1"/>
</dbReference>
<dbReference type="InterPro" id="IPR011042">
    <property type="entry name" value="6-blade_b-propeller_TolB-like"/>
</dbReference>
<feature type="coiled-coil region" evidence="4">
    <location>
        <begin position="230"/>
        <end position="272"/>
    </location>
</feature>
<keyword evidence="2" id="KW-0863">Zinc-finger</keyword>
<evidence type="ECO:0000259" key="5">
    <source>
        <dbReference type="PROSITE" id="PS50119"/>
    </source>
</evidence>
<name>A0A816STQ9_9BILA</name>
<protein>
    <recommendedName>
        <fullName evidence="5">B box-type domain-containing protein</fullName>
    </recommendedName>
</protein>
<organism evidence="6 8">
    <name type="scientific">Rotaria magnacalcarata</name>
    <dbReference type="NCBI Taxonomy" id="392030"/>
    <lineage>
        <taxon>Eukaryota</taxon>
        <taxon>Metazoa</taxon>
        <taxon>Spiralia</taxon>
        <taxon>Gnathifera</taxon>
        <taxon>Rotifera</taxon>
        <taxon>Eurotatoria</taxon>
        <taxon>Bdelloidea</taxon>
        <taxon>Philodinida</taxon>
        <taxon>Philodinidae</taxon>
        <taxon>Rotaria</taxon>
    </lineage>
</organism>
<dbReference type="PANTHER" id="PTHR25462:SF296">
    <property type="entry name" value="MEIOTIC P26, ISOFORM F"/>
    <property type="match status" value="1"/>
</dbReference>
<keyword evidence="2" id="KW-0862">Zinc</keyword>
<evidence type="ECO:0000313" key="6">
    <source>
        <dbReference type="EMBL" id="CAF2091008.1"/>
    </source>
</evidence>
<evidence type="ECO:0000313" key="8">
    <source>
        <dbReference type="Proteomes" id="UP000663887"/>
    </source>
</evidence>
<dbReference type="EMBL" id="CAJOBF010001157">
    <property type="protein sequence ID" value="CAF3919602.1"/>
    <property type="molecule type" value="Genomic_DNA"/>
</dbReference>
<keyword evidence="2" id="KW-0479">Metal-binding</keyword>
<dbReference type="Pfam" id="PF22586">
    <property type="entry name" value="ANCHR-like_BBOX"/>
    <property type="match status" value="1"/>
</dbReference>
<dbReference type="InterPro" id="IPR001258">
    <property type="entry name" value="NHL_repeat"/>
</dbReference>
<dbReference type="CDD" id="cd05819">
    <property type="entry name" value="NHL"/>
    <property type="match status" value="1"/>
</dbReference>
<dbReference type="InterPro" id="IPR000315">
    <property type="entry name" value="Znf_B-box"/>
</dbReference>
<dbReference type="SUPFAM" id="SSF56399">
    <property type="entry name" value="ADP-ribosylation"/>
    <property type="match status" value="1"/>
</dbReference>
<keyword evidence="4" id="KW-0175">Coiled coil</keyword>
<dbReference type="Proteomes" id="UP000663842">
    <property type="component" value="Unassembled WGS sequence"/>
</dbReference>
<dbReference type="EMBL" id="CAJNRG010007061">
    <property type="protein sequence ID" value="CAF2091008.1"/>
    <property type="molecule type" value="Genomic_DNA"/>
</dbReference>
<dbReference type="InterPro" id="IPR047153">
    <property type="entry name" value="TRIM45/56/19-like"/>
</dbReference>
<reference evidence="6" key="1">
    <citation type="submission" date="2021-02" db="EMBL/GenBank/DDBJ databases">
        <authorList>
            <person name="Nowell W R."/>
        </authorList>
    </citation>
    <scope>NUCLEOTIDE SEQUENCE</scope>
</reference>
<dbReference type="SUPFAM" id="SSF56815">
    <property type="entry name" value="Sec1/munc18-like (SM) proteins"/>
    <property type="match status" value="1"/>
</dbReference>
<dbReference type="Gene3D" id="2.120.10.30">
    <property type="entry name" value="TolB, C-terminal domain"/>
    <property type="match status" value="2"/>
</dbReference>
<evidence type="ECO:0000313" key="7">
    <source>
        <dbReference type="EMBL" id="CAF3919602.1"/>
    </source>
</evidence>
<dbReference type="PROSITE" id="PS50119">
    <property type="entry name" value="ZF_BBOX"/>
    <property type="match status" value="2"/>
</dbReference>
<gene>
    <name evidence="7" type="ORF">UXM345_LOCUS11549</name>
    <name evidence="6" type="ORF">XDN619_LOCUS16591</name>
</gene>
<proteinExistence type="predicted"/>
<dbReference type="Proteomes" id="UP000663887">
    <property type="component" value="Unassembled WGS sequence"/>
</dbReference>
<dbReference type="InterPro" id="IPR036045">
    <property type="entry name" value="Sec1-like_sf"/>
</dbReference>
<dbReference type="PROSITE" id="PS51125">
    <property type="entry name" value="NHL"/>
    <property type="match status" value="1"/>
</dbReference>
<dbReference type="SUPFAM" id="SSF57845">
    <property type="entry name" value="B-box zinc-binding domain"/>
    <property type="match status" value="1"/>
</dbReference>
<dbReference type="SMART" id="SM00336">
    <property type="entry name" value="BBOX"/>
    <property type="match status" value="2"/>
</dbReference>
<dbReference type="Pfam" id="PF00643">
    <property type="entry name" value="zf-B_box"/>
    <property type="match status" value="1"/>
</dbReference>
<feature type="coiled-coil region" evidence="4">
    <location>
        <begin position="176"/>
        <end position="203"/>
    </location>
</feature>